<dbReference type="PANTHER" id="PTHR43401">
    <property type="entry name" value="L-THREONINE 3-DEHYDROGENASE"/>
    <property type="match status" value="1"/>
</dbReference>
<dbReference type="AlphaFoldDB" id="A0A382FV62"/>
<feature type="domain" description="Alcohol dehydrogenase-like N-terminal" evidence="3">
    <location>
        <begin position="41"/>
        <end position="134"/>
    </location>
</feature>
<dbReference type="Gene3D" id="3.40.50.720">
    <property type="entry name" value="NAD(P)-binding Rossmann-like Domain"/>
    <property type="match status" value="1"/>
</dbReference>
<dbReference type="InterPro" id="IPR013149">
    <property type="entry name" value="ADH-like_C"/>
</dbReference>
<evidence type="ECO:0000259" key="2">
    <source>
        <dbReference type="Pfam" id="PF00107"/>
    </source>
</evidence>
<dbReference type="InterPro" id="IPR013154">
    <property type="entry name" value="ADH-like_N"/>
</dbReference>
<gene>
    <name evidence="4" type="ORF">METZ01_LOCUS218961</name>
</gene>
<dbReference type="EMBL" id="UINC01051673">
    <property type="protein sequence ID" value="SVB66107.1"/>
    <property type="molecule type" value="Genomic_DNA"/>
</dbReference>
<dbReference type="PANTHER" id="PTHR43401:SF2">
    <property type="entry name" value="L-THREONINE 3-DEHYDROGENASE"/>
    <property type="match status" value="1"/>
</dbReference>
<reference evidence="4" key="1">
    <citation type="submission" date="2018-05" db="EMBL/GenBank/DDBJ databases">
        <authorList>
            <person name="Lanie J.A."/>
            <person name="Ng W.-L."/>
            <person name="Kazmierczak K.M."/>
            <person name="Andrzejewski T.M."/>
            <person name="Davidsen T.M."/>
            <person name="Wayne K.J."/>
            <person name="Tettelin H."/>
            <person name="Glass J.I."/>
            <person name="Rusch D."/>
            <person name="Podicherti R."/>
            <person name="Tsui H.-C.T."/>
            <person name="Winkler M.E."/>
        </authorList>
    </citation>
    <scope>NUCLEOTIDE SEQUENCE</scope>
</reference>
<evidence type="ECO:0000256" key="1">
    <source>
        <dbReference type="ARBA" id="ARBA00023002"/>
    </source>
</evidence>
<dbReference type="GO" id="GO:0016491">
    <property type="term" value="F:oxidoreductase activity"/>
    <property type="evidence" value="ECO:0007669"/>
    <property type="project" value="UniProtKB-KW"/>
</dbReference>
<dbReference type="Pfam" id="PF08240">
    <property type="entry name" value="ADH_N"/>
    <property type="match status" value="1"/>
</dbReference>
<dbReference type="InterPro" id="IPR011032">
    <property type="entry name" value="GroES-like_sf"/>
</dbReference>
<name>A0A382FV62_9ZZZZ</name>
<proteinExistence type="predicted"/>
<dbReference type="SUPFAM" id="SSF50129">
    <property type="entry name" value="GroES-like"/>
    <property type="match status" value="1"/>
</dbReference>
<dbReference type="Gene3D" id="3.90.180.10">
    <property type="entry name" value="Medium-chain alcohol dehydrogenases, catalytic domain"/>
    <property type="match status" value="2"/>
</dbReference>
<dbReference type="SUPFAM" id="SSF51735">
    <property type="entry name" value="NAD(P)-binding Rossmann-fold domains"/>
    <property type="match status" value="1"/>
</dbReference>
<evidence type="ECO:0008006" key="5">
    <source>
        <dbReference type="Google" id="ProtNLM"/>
    </source>
</evidence>
<dbReference type="Pfam" id="PF00107">
    <property type="entry name" value="ADH_zinc_N"/>
    <property type="match status" value="1"/>
</dbReference>
<keyword evidence="1" id="KW-0560">Oxidoreductase</keyword>
<dbReference type="InterPro" id="IPR050129">
    <property type="entry name" value="Zn_alcohol_dh"/>
</dbReference>
<accession>A0A382FV62</accession>
<protein>
    <recommendedName>
        <fullName evidence="5">Alcohol dehydrogenase-like C-terminal domain-containing protein</fullName>
    </recommendedName>
</protein>
<sequence>MVAGSNPAGPTKKEKFLKAAQITGYRKIEITDSPDLGNLEDGHVRFKTDCISICGSDIHSAFDKVIPEEEYPLPPGMPIHEVASVVVESKDERYPVGSRAIVIPNYRKPDGSLGTGGAVEYIDQTHERIIKLPDWGELEDWLMLQHSGTVLYSVKHWGNIFGKKIAVLGQGGIGLSFTMFASKQGAAEVVGIDKHDYRLEKSISIGATKTMKFVNFDDLIQKTEDLTKGELFDIVVDASGNKEGFNICLNLLKPTGKFITFSIVTEDMVEFEHSLMLRKNLDIHATQIATTPEPIAEIRELVSLAERGWWDPKLLKTNVTSIDNIQEAFENYMSQKDNVIKTVLKF</sequence>
<organism evidence="4">
    <name type="scientific">marine metagenome</name>
    <dbReference type="NCBI Taxonomy" id="408172"/>
    <lineage>
        <taxon>unclassified sequences</taxon>
        <taxon>metagenomes</taxon>
        <taxon>ecological metagenomes</taxon>
    </lineage>
</organism>
<feature type="domain" description="Alcohol dehydrogenase-like C-terminal" evidence="2">
    <location>
        <begin position="172"/>
        <end position="304"/>
    </location>
</feature>
<evidence type="ECO:0000313" key="4">
    <source>
        <dbReference type="EMBL" id="SVB66107.1"/>
    </source>
</evidence>
<dbReference type="InterPro" id="IPR036291">
    <property type="entry name" value="NAD(P)-bd_dom_sf"/>
</dbReference>
<evidence type="ECO:0000259" key="3">
    <source>
        <dbReference type="Pfam" id="PF08240"/>
    </source>
</evidence>